<reference evidence="1" key="1">
    <citation type="submission" date="2021-01" db="EMBL/GenBank/DDBJ databases">
        <title>Whole genome shotgun sequence of Actinoplanes siamensis NBRC 109076.</title>
        <authorList>
            <person name="Komaki H."/>
            <person name="Tamura T."/>
        </authorList>
    </citation>
    <scope>NUCLEOTIDE SEQUENCE</scope>
    <source>
        <strain evidence="1">NBRC 109076</strain>
    </source>
</reference>
<keyword evidence="2" id="KW-1185">Reference proteome</keyword>
<name>A0A919NDA4_9ACTN</name>
<evidence type="ECO:0000313" key="2">
    <source>
        <dbReference type="Proteomes" id="UP000629619"/>
    </source>
</evidence>
<accession>A0A919NDA4</accession>
<gene>
    <name evidence="1" type="ORF">Asi03nite_62550</name>
</gene>
<proteinExistence type="predicted"/>
<dbReference type="EMBL" id="BOMW01000066">
    <property type="protein sequence ID" value="GIF08717.1"/>
    <property type="molecule type" value="Genomic_DNA"/>
</dbReference>
<sequence>MIAQRQPSEHAGKTVTIRADVAHLGGQEYRVEDWWTNITGGSWMDATGNPAALQYAARWACADLPTDNDVLYGKTSDGLGHLVHVSEIEVPS</sequence>
<protein>
    <submittedName>
        <fullName evidence="1">Uncharacterized protein</fullName>
    </submittedName>
</protein>
<dbReference type="RefSeq" id="WP_203684065.1">
    <property type="nucleotide sequence ID" value="NZ_BOMW01000066.1"/>
</dbReference>
<organism evidence="1 2">
    <name type="scientific">Actinoplanes siamensis</name>
    <dbReference type="NCBI Taxonomy" id="1223317"/>
    <lineage>
        <taxon>Bacteria</taxon>
        <taxon>Bacillati</taxon>
        <taxon>Actinomycetota</taxon>
        <taxon>Actinomycetes</taxon>
        <taxon>Micromonosporales</taxon>
        <taxon>Micromonosporaceae</taxon>
        <taxon>Actinoplanes</taxon>
    </lineage>
</organism>
<dbReference type="AlphaFoldDB" id="A0A919NDA4"/>
<dbReference type="Proteomes" id="UP000629619">
    <property type="component" value="Unassembled WGS sequence"/>
</dbReference>
<evidence type="ECO:0000313" key="1">
    <source>
        <dbReference type="EMBL" id="GIF08717.1"/>
    </source>
</evidence>
<comment type="caution">
    <text evidence="1">The sequence shown here is derived from an EMBL/GenBank/DDBJ whole genome shotgun (WGS) entry which is preliminary data.</text>
</comment>